<dbReference type="Proteomes" id="UP001341840">
    <property type="component" value="Unassembled WGS sequence"/>
</dbReference>
<keyword evidence="2" id="KW-1185">Reference proteome</keyword>
<sequence>MPASVDSRDSTSCRCREEQHSFLLVNVETQEGVALCFRLLRSATSQIWSREEEMRHFQAVFAAVPWRRCAASSSNHTRARSRCLTTYRNPIKFQPQLNSPTPYSQGVSDF</sequence>
<accession>A0ABU6YU20</accession>
<comment type="caution">
    <text evidence="1">The sequence shown here is derived from an EMBL/GenBank/DDBJ whole genome shotgun (WGS) entry which is preliminary data.</text>
</comment>
<protein>
    <submittedName>
        <fullName evidence="1">Uncharacterized protein</fullName>
    </submittedName>
</protein>
<proteinExistence type="predicted"/>
<name>A0ABU6YU20_9FABA</name>
<evidence type="ECO:0000313" key="1">
    <source>
        <dbReference type="EMBL" id="MED6212418.1"/>
    </source>
</evidence>
<reference evidence="1 2" key="1">
    <citation type="journal article" date="2023" name="Plants (Basel)">
        <title>Bridging the Gap: Combining Genomics and Transcriptomics Approaches to Understand Stylosanthes scabra, an Orphan Legume from the Brazilian Caatinga.</title>
        <authorList>
            <person name="Ferreira-Neto J.R.C."/>
            <person name="da Silva M.D."/>
            <person name="Binneck E."/>
            <person name="de Melo N.F."/>
            <person name="da Silva R.H."/>
            <person name="de Melo A.L.T.M."/>
            <person name="Pandolfi V."/>
            <person name="Bustamante F.O."/>
            <person name="Brasileiro-Vidal A.C."/>
            <person name="Benko-Iseppon A.M."/>
        </authorList>
    </citation>
    <scope>NUCLEOTIDE SEQUENCE [LARGE SCALE GENOMIC DNA]</scope>
    <source>
        <tissue evidence="1">Leaves</tissue>
    </source>
</reference>
<organism evidence="1 2">
    <name type="scientific">Stylosanthes scabra</name>
    <dbReference type="NCBI Taxonomy" id="79078"/>
    <lineage>
        <taxon>Eukaryota</taxon>
        <taxon>Viridiplantae</taxon>
        <taxon>Streptophyta</taxon>
        <taxon>Embryophyta</taxon>
        <taxon>Tracheophyta</taxon>
        <taxon>Spermatophyta</taxon>
        <taxon>Magnoliopsida</taxon>
        <taxon>eudicotyledons</taxon>
        <taxon>Gunneridae</taxon>
        <taxon>Pentapetalae</taxon>
        <taxon>rosids</taxon>
        <taxon>fabids</taxon>
        <taxon>Fabales</taxon>
        <taxon>Fabaceae</taxon>
        <taxon>Papilionoideae</taxon>
        <taxon>50 kb inversion clade</taxon>
        <taxon>dalbergioids sensu lato</taxon>
        <taxon>Dalbergieae</taxon>
        <taxon>Pterocarpus clade</taxon>
        <taxon>Stylosanthes</taxon>
    </lineage>
</organism>
<dbReference type="EMBL" id="JASCZI010242956">
    <property type="protein sequence ID" value="MED6212418.1"/>
    <property type="molecule type" value="Genomic_DNA"/>
</dbReference>
<gene>
    <name evidence="1" type="ORF">PIB30_083090</name>
</gene>
<evidence type="ECO:0000313" key="2">
    <source>
        <dbReference type="Proteomes" id="UP001341840"/>
    </source>
</evidence>